<dbReference type="GO" id="GO:0046872">
    <property type="term" value="F:metal ion binding"/>
    <property type="evidence" value="ECO:0007669"/>
    <property type="project" value="UniProtKB-KW"/>
</dbReference>
<keyword evidence="5" id="KW-0378">Hydrolase</keyword>
<evidence type="ECO:0000256" key="8">
    <source>
        <dbReference type="SAM" id="SignalP"/>
    </source>
</evidence>
<organism evidence="11 12">
    <name type="scientific">Aliidiomarina halalkaliphila</name>
    <dbReference type="NCBI Taxonomy" id="2593535"/>
    <lineage>
        <taxon>Bacteria</taxon>
        <taxon>Pseudomonadati</taxon>
        <taxon>Pseudomonadota</taxon>
        <taxon>Gammaproteobacteria</taxon>
        <taxon>Alteromonadales</taxon>
        <taxon>Idiomarinaceae</taxon>
        <taxon>Aliidiomarina</taxon>
    </lineage>
</organism>
<dbReference type="InterPro" id="IPR042089">
    <property type="entry name" value="Peptidase_M13_dom_2"/>
</dbReference>
<keyword evidence="8" id="KW-0732">Signal</keyword>
<evidence type="ECO:0000259" key="10">
    <source>
        <dbReference type="Pfam" id="PF05649"/>
    </source>
</evidence>
<proteinExistence type="inferred from homology"/>
<feature type="domain" description="Peptidase M13 N-terminal" evidence="10">
    <location>
        <begin position="52"/>
        <end position="428"/>
    </location>
</feature>
<evidence type="ECO:0000256" key="4">
    <source>
        <dbReference type="ARBA" id="ARBA00022723"/>
    </source>
</evidence>
<dbReference type="RefSeq" id="WP_143234105.1">
    <property type="nucleotide sequence ID" value="NZ_VJWL01000001.1"/>
</dbReference>
<dbReference type="GO" id="GO:0004222">
    <property type="term" value="F:metalloendopeptidase activity"/>
    <property type="evidence" value="ECO:0007669"/>
    <property type="project" value="InterPro"/>
</dbReference>
<comment type="similarity">
    <text evidence="2">Belongs to the peptidase M13 family.</text>
</comment>
<evidence type="ECO:0000256" key="2">
    <source>
        <dbReference type="ARBA" id="ARBA00007357"/>
    </source>
</evidence>
<evidence type="ECO:0000313" key="12">
    <source>
        <dbReference type="Proteomes" id="UP000320359"/>
    </source>
</evidence>
<evidence type="ECO:0000256" key="1">
    <source>
        <dbReference type="ARBA" id="ARBA00001947"/>
    </source>
</evidence>
<keyword evidence="3" id="KW-0645">Protease</keyword>
<reference evidence="11 12" key="1">
    <citation type="submission" date="2019-07" db="EMBL/GenBank/DDBJ databases">
        <authorList>
            <person name="Yang M."/>
            <person name="Zhao D."/>
            <person name="Xiang H."/>
        </authorList>
    </citation>
    <scope>NUCLEOTIDE SEQUENCE [LARGE SCALE GENOMIC DNA]</scope>
    <source>
        <strain evidence="11 12">IM1326</strain>
    </source>
</reference>
<keyword evidence="7" id="KW-0482">Metalloprotease</keyword>
<dbReference type="PRINTS" id="PR00786">
    <property type="entry name" value="NEPRILYSIN"/>
</dbReference>
<dbReference type="Pfam" id="PF05649">
    <property type="entry name" value="Peptidase_M13_N"/>
    <property type="match status" value="1"/>
</dbReference>
<evidence type="ECO:0000259" key="9">
    <source>
        <dbReference type="Pfam" id="PF01431"/>
    </source>
</evidence>
<evidence type="ECO:0000256" key="5">
    <source>
        <dbReference type="ARBA" id="ARBA00022801"/>
    </source>
</evidence>
<dbReference type="Gene3D" id="1.10.1380.10">
    <property type="entry name" value="Neutral endopeptidase , domain2"/>
    <property type="match status" value="1"/>
</dbReference>
<dbReference type="PANTHER" id="PTHR11733">
    <property type="entry name" value="ZINC METALLOPROTEASE FAMILY M13 NEPRILYSIN-RELATED"/>
    <property type="match status" value="1"/>
</dbReference>
<evidence type="ECO:0000313" key="11">
    <source>
        <dbReference type="EMBL" id="TRW49683.1"/>
    </source>
</evidence>
<evidence type="ECO:0000256" key="6">
    <source>
        <dbReference type="ARBA" id="ARBA00022833"/>
    </source>
</evidence>
<dbReference type="CDD" id="cd08662">
    <property type="entry name" value="M13"/>
    <property type="match status" value="1"/>
</dbReference>
<protein>
    <submittedName>
        <fullName evidence="11">M13 family metallopeptidase</fullName>
    </submittedName>
</protein>
<dbReference type="AlphaFoldDB" id="A0A552X4Z6"/>
<accession>A0A552X4Z6</accession>
<feature type="domain" description="Peptidase M13 C-terminal" evidence="9">
    <location>
        <begin position="480"/>
        <end position="681"/>
    </location>
</feature>
<dbReference type="EMBL" id="VJWL01000001">
    <property type="protein sequence ID" value="TRW49683.1"/>
    <property type="molecule type" value="Genomic_DNA"/>
</dbReference>
<keyword evidence="6" id="KW-0862">Zinc</keyword>
<keyword evidence="12" id="KW-1185">Reference proteome</keyword>
<gene>
    <name evidence="11" type="ORF">FM042_02135</name>
</gene>
<dbReference type="PANTHER" id="PTHR11733:SF167">
    <property type="entry name" value="FI17812P1-RELATED"/>
    <property type="match status" value="1"/>
</dbReference>
<dbReference type="InterPro" id="IPR008753">
    <property type="entry name" value="Peptidase_M13_N"/>
</dbReference>
<name>A0A552X4Z6_9GAMM</name>
<feature type="chain" id="PRO_5021741093" evidence="8">
    <location>
        <begin position="24"/>
        <end position="684"/>
    </location>
</feature>
<feature type="signal peptide" evidence="8">
    <location>
        <begin position="1"/>
        <end position="23"/>
    </location>
</feature>
<dbReference type="InterPro" id="IPR018497">
    <property type="entry name" value="Peptidase_M13_C"/>
</dbReference>
<dbReference type="SUPFAM" id="SSF55486">
    <property type="entry name" value="Metalloproteases ('zincins'), catalytic domain"/>
    <property type="match status" value="1"/>
</dbReference>
<dbReference type="PROSITE" id="PS51257">
    <property type="entry name" value="PROKAR_LIPOPROTEIN"/>
    <property type="match status" value="1"/>
</dbReference>
<dbReference type="Gene3D" id="3.40.390.10">
    <property type="entry name" value="Collagenase (Catalytic Domain)"/>
    <property type="match status" value="1"/>
</dbReference>
<dbReference type="GO" id="GO:0005886">
    <property type="term" value="C:plasma membrane"/>
    <property type="evidence" value="ECO:0007669"/>
    <property type="project" value="TreeGrafter"/>
</dbReference>
<dbReference type="InterPro" id="IPR000718">
    <property type="entry name" value="Peptidase_M13"/>
</dbReference>
<dbReference type="PROSITE" id="PS51885">
    <property type="entry name" value="NEPRILYSIN"/>
    <property type="match status" value="1"/>
</dbReference>
<evidence type="ECO:0000256" key="3">
    <source>
        <dbReference type="ARBA" id="ARBA00022670"/>
    </source>
</evidence>
<comment type="cofactor">
    <cofactor evidence="1">
        <name>Zn(2+)</name>
        <dbReference type="ChEBI" id="CHEBI:29105"/>
    </cofactor>
</comment>
<dbReference type="InterPro" id="IPR024079">
    <property type="entry name" value="MetalloPept_cat_dom_sf"/>
</dbReference>
<comment type="caution">
    <text evidence="11">The sequence shown here is derived from an EMBL/GenBank/DDBJ whole genome shotgun (WGS) entry which is preliminary data.</text>
</comment>
<dbReference type="OrthoDB" id="9775677at2"/>
<sequence length="684" mass="77140">MKHLSTVAISVALALGLAACSDAPRSTVETEQAQQQTVSGIELHNMDTSVRPQDNFFRYVNGGWLANTEIPSDRARWGSFDELREAAEEHVQAIVQEFAAVDAEAGSNQQKIGDLYRSYMDEERIESLGLSPLSADFETIAALSSHDELVRYWGEQQRYRAGTPFAIFVGQDQMQSDQHITAISQSGLGLPDREYYLASDDRNAQIRSAYTDFIATLWDAAEWEGGEEAAQRILAVETAIAEHHWTRIQNRDRLATYNKLTIAELNEVAPGLAWDQVFAHAGLEIDEVVVRQPAYLTSFAAMYQDISVEEWQDYLRFHTLRSAASMLPEAFASASFDFYGRTLQGLQEQRSRERLAVSTVESVLGFMVGEEYVARHYQPEAEVRMAEMVDNILVAFGEAIDDLDWMTEETKQEAHAKLATFNTKIGYPEVWRDYDCVTIDSTDLVGNMRRAASCEYDRNIARLGQEVDPTDWGMTPQTVNAYYRATMNEIVFPAAILQPPFFNVDADDAVNYGAIGAVIGHEIVHGFDDQGRRSDGEGNLRDWWSPVDEERFRARADLMVEQFNAFNPIDDLHLQGALMLGENIADLGGLNVALRAYRNSLEGNEAPEIDGFTGEQRFFAGWGQIWRIKFRDEALRRQVIVGPHSPGKYRVLGPLSNMPEFYEAYGVEAGDPMYRDEEVRVKIW</sequence>
<dbReference type="Pfam" id="PF01431">
    <property type="entry name" value="Peptidase_M13"/>
    <property type="match status" value="1"/>
</dbReference>
<dbReference type="Proteomes" id="UP000320359">
    <property type="component" value="Unassembled WGS sequence"/>
</dbReference>
<keyword evidence="4" id="KW-0479">Metal-binding</keyword>
<dbReference type="GO" id="GO:0016485">
    <property type="term" value="P:protein processing"/>
    <property type="evidence" value="ECO:0007669"/>
    <property type="project" value="TreeGrafter"/>
</dbReference>
<evidence type="ECO:0000256" key="7">
    <source>
        <dbReference type="ARBA" id="ARBA00023049"/>
    </source>
</evidence>